<gene>
    <name evidence="1" type="ORF">Lalb_Chr17g0338421</name>
</gene>
<comment type="caution">
    <text evidence="1">The sequence shown here is derived from an EMBL/GenBank/DDBJ whole genome shotgun (WGS) entry which is preliminary data.</text>
</comment>
<sequence>MHMMYIFYLEGIVGYRTTEVIHILCGSDLSWWCCMVKLGDNFRHGWLSIVCFYPWWLSMEITFSVDD</sequence>
<organism evidence="1 2">
    <name type="scientific">Lupinus albus</name>
    <name type="common">White lupine</name>
    <name type="synonym">Lupinus termis</name>
    <dbReference type="NCBI Taxonomy" id="3870"/>
    <lineage>
        <taxon>Eukaryota</taxon>
        <taxon>Viridiplantae</taxon>
        <taxon>Streptophyta</taxon>
        <taxon>Embryophyta</taxon>
        <taxon>Tracheophyta</taxon>
        <taxon>Spermatophyta</taxon>
        <taxon>Magnoliopsida</taxon>
        <taxon>eudicotyledons</taxon>
        <taxon>Gunneridae</taxon>
        <taxon>Pentapetalae</taxon>
        <taxon>rosids</taxon>
        <taxon>fabids</taxon>
        <taxon>Fabales</taxon>
        <taxon>Fabaceae</taxon>
        <taxon>Papilionoideae</taxon>
        <taxon>50 kb inversion clade</taxon>
        <taxon>genistoids sensu lato</taxon>
        <taxon>core genistoids</taxon>
        <taxon>Genisteae</taxon>
        <taxon>Lupinus</taxon>
    </lineage>
</organism>
<proteinExistence type="predicted"/>
<dbReference type="EMBL" id="WOCE01000017">
    <property type="protein sequence ID" value="KAE9595402.1"/>
    <property type="molecule type" value="Genomic_DNA"/>
</dbReference>
<dbReference type="AlphaFoldDB" id="A0A6A4P1D1"/>
<protein>
    <submittedName>
        <fullName evidence="1">Uncharacterized protein</fullName>
    </submittedName>
</protein>
<reference evidence="2" key="1">
    <citation type="journal article" date="2020" name="Nat. Commun.">
        <title>Genome sequence of the cluster root forming white lupin.</title>
        <authorList>
            <person name="Hufnagel B."/>
            <person name="Marques A."/>
            <person name="Soriano A."/>
            <person name="Marques L."/>
            <person name="Divol F."/>
            <person name="Doumas P."/>
            <person name="Sallet E."/>
            <person name="Mancinotti D."/>
            <person name="Carrere S."/>
            <person name="Marande W."/>
            <person name="Arribat S."/>
            <person name="Keller J."/>
            <person name="Huneau C."/>
            <person name="Blein T."/>
            <person name="Aime D."/>
            <person name="Laguerre M."/>
            <person name="Taylor J."/>
            <person name="Schubert V."/>
            <person name="Nelson M."/>
            <person name="Geu-Flores F."/>
            <person name="Crespi M."/>
            <person name="Gallardo-Guerrero K."/>
            <person name="Delaux P.-M."/>
            <person name="Salse J."/>
            <person name="Berges H."/>
            <person name="Guyot R."/>
            <person name="Gouzy J."/>
            <person name="Peret B."/>
        </authorList>
    </citation>
    <scope>NUCLEOTIDE SEQUENCE [LARGE SCALE GENOMIC DNA]</scope>
    <source>
        <strain evidence="2">cv. Amiga</strain>
    </source>
</reference>
<evidence type="ECO:0000313" key="2">
    <source>
        <dbReference type="Proteomes" id="UP000447434"/>
    </source>
</evidence>
<evidence type="ECO:0000313" key="1">
    <source>
        <dbReference type="EMBL" id="KAE9595402.1"/>
    </source>
</evidence>
<dbReference type="Proteomes" id="UP000447434">
    <property type="component" value="Chromosome 17"/>
</dbReference>
<keyword evidence="2" id="KW-1185">Reference proteome</keyword>
<name>A0A6A4P1D1_LUPAL</name>
<accession>A0A6A4P1D1</accession>